<organism evidence="6 7">
    <name type="scientific">Merismopedia glauca CCAP 1448/3</name>
    <dbReference type="NCBI Taxonomy" id="1296344"/>
    <lineage>
        <taxon>Bacteria</taxon>
        <taxon>Bacillati</taxon>
        <taxon>Cyanobacteriota</taxon>
        <taxon>Cyanophyceae</taxon>
        <taxon>Synechococcales</taxon>
        <taxon>Merismopediaceae</taxon>
        <taxon>Merismopedia</taxon>
    </lineage>
</organism>
<keyword evidence="2" id="KW-0677">Repeat</keyword>
<name>A0A2T1BY71_9CYAN</name>
<dbReference type="AlphaFoldDB" id="A0A2T1BY71"/>
<dbReference type="PROSITE" id="PS50082">
    <property type="entry name" value="WD_REPEATS_2"/>
    <property type="match status" value="11"/>
</dbReference>
<feature type="repeat" description="WD" evidence="3">
    <location>
        <begin position="309"/>
        <end position="340"/>
    </location>
</feature>
<feature type="repeat" description="WD" evidence="3">
    <location>
        <begin position="350"/>
        <end position="391"/>
    </location>
</feature>
<feature type="repeat" description="WD" evidence="3">
    <location>
        <begin position="566"/>
        <end position="600"/>
    </location>
</feature>
<dbReference type="PANTHER" id="PTHR22847">
    <property type="entry name" value="WD40 REPEAT PROTEIN"/>
    <property type="match status" value="1"/>
</dbReference>
<feature type="repeat" description="WD" evidence="3">
    <location>
        <begin position="792"/>
        <end position="833"/>
    </location>
</feature>
<keyword evidence="5" id="KW-0812">Transmembrane</keyword>
<dbReference type="Pfam" id="PF00400">
    <property type="entry name" value="WD40"/>
    <property type="match status" value="11"/>
</dbReference>
<dbReference type="InterPro" id="IPR001680">
    <property type="entry name" value="WD40_rpt"/>
</dbReference>
<sequence length="958" mass="106383">MKSQVAEVVKERIINNWWIQDRQQHLQTIKERLLSKNSRSCRLLGLYQEILKQGEIDANDSPEQMELRLSGLVVKQQGKLRVYNRIYKSVFNREWVEEELKKLRPDFYAEAFANWEESGFSNASYLLRDSALKKALSWVTGKSLSDLDYQFISDSQKLAIQDFEIALKDAEIESDRANKQKQEAQKQVNLIWQQIQSAKLQFKRTIAVGSIVVVGLIAIAVAWAKQADEAAIQKAQKQQELAEVNLLIASSSAQIILPDNPFDAILTVLVAGQKLKELEKLQTIDIRTKTKVTSAVQQVMLSLRERNRLENHEGEVRTVSFSPDGKYLASGSEDKTVKLWHRNGALLFTFKEHQDNISSVSFSPDSKVLVSTSDDGKVKLWTVLDGKLIRTIQAHPQKVKSAVALFSPDGKILASGSSDGTIKLWNSENGTLLNTLKPDSSWISSISFSPDGKTLASTGTGNTIQLWNLENGSAIALSGHTKKVQATSFSPDGKRLASGSEDGTVILWDLENNRILANLEDHRSPVWSVAFSPDGKTLASASSDSTIKLWNVWDMRNISTEKPQTLKGHQGRVWSLAFNPDGKTLASASIDKTIKLWSLEALNPSKLQIRHNYDIYRPDLVFIAISPDGRLFAPIGENGILELWDMQKKAQLFTLSGDTKAAMRGVEFSPDSKLIATASDDKTVRLWNVKDGTVFLTLTDGSTYTTVKFSPDGNILAAKAIGTTKGSSKIQLWKVTDGTQIKTLKENPEQPCRMRGIEFTPDSKTLAVTCAYGNLQLWDITTGAVILHLKGQKSHSRDVNTVSFSPDGKIMASGGADTTIKVWKVADGSLIRTIPAHLDSVRKLRFSPDGNTLASASSDRTIKLWNVADITSQDVADYINPSITLTGHRDLVNSLSFTPDGKSLISGSYDNTVKVWNLETDLDDFLNLSCLWLADYFVTHPEARETFEVCHLRNLDNL</sequence>
<feature type="repeat" description="WD" evidence="3">
    <location>
        <begin position="436"/>
        <end position="477"/>
    </location>
</feature>
<evidence type="ECO:0000256" key="3">
    <source>
        <dbReference type="PROSITE-ProRule" id="PRU00221"/>
    </source>
</evidence>
<evidence type="ECO:0000256" key="5">
    <source>
        <dbReference type="SAM" id="Phobius"/>
    </source>
</evidence>
<dbReference type="SUPFAM" id="SSF50998">
    <property type="entry name" value="Quinoprotein alcohol dehydrogenase-like"/>
    <property type="match status" value="2"/>
</dbReference>
<dbReference type="SUPFAM" id="SSF50978">
    <property type="entry name" value="WD40 repeat-like"/>
    <property type="match status" value="1"/>
</dbReference>
<keyword evidence="4" id="KW-0175">Coiled coil</keyword>
<reference evidence="6 7" key="2">
    <citation type="submission" date="2018-03" db="EMBL/GenBank/DDBJ databases">
        <title>The ancient ancestry and fast evolution of plastids.</title>
        <authorList>
            <person name="Moore K.R."/>
            <person name="Magnabosco C."/>
            <person name="Momper L."/>
            <person name="Gold D.A."/>
            <person name="Bosak T."/>
            <person name="Fournier G.P."/>
        </authorList>
    </citation>
    <scope>NUCLEOTIDE SEQUENCE [LARGE SCALE GENOMIC DNA]</scope>
    <source>
        <strain evidence="6 7">CCAP 1448/3</strain>
    </source>
</reference>
<accession>A0A2T1BY71</accession>
<gene>
    <name evidence="6" type="ORF">C7B64_20765</name>
</gene>
<dbReference type="InterPro" id="IPR020472">
    <property type="entry name" value="WD40_PAC1"/>
</dbReference>
<reference evidence="6 7" key="1">
    <citation type="submission" date="2018-02" db="EMBL/GenBank/DDBJ databases">
        <authorList>
            <person name="Cohen D.B."/>
            <person name="Kent A.D."/>
        </authorList>
    </citation>
    <scope>NUCLEOTIDE SEQUENCE [LARGE SCALE GENOMIC DNA]</scope>
    <source>
        <strain evidence="6 7">CCAP 1448/3</strain>
    </source>
</reference>
<keyword evidence="1 3" id="KW-0853">WD repeat</keyword>
<feature type="repeat" description="WD" evidence="3">
    <location>
        <begin position="406"/>
        <end position="435"/>
    </location>
</feature>
<evidence type="ECO:0000256" key="1">
    <source>
        <dbReference type="ARBA" id="ARBA00022574"/>
    </source>
</evidence>
<dbReference type="SMART" id="SM00320">
    <property type="entry name" value="WD40"/>
    <property type="match status" value="14"/>
</dbReference>
<dbReference type="PROSITE" id="PS00678">
    <property type="entry name" value="WD_REPEATS_1"/>
    <property type="match status" value="6"/>
</dbReference>
<dbReference type="PANTHER" id="PTHR22847:SF637">
    <property type="entry name" value="WD REPEAT DOMAIN 5B"/>
    <property type="match status" value="1"/>
</dbReference>
<keyword evidence="5" id="KW-0472">Membrane</keyword>
<keyword evidence="7" id="KW-1185">Reference proteome</keyword>
<keyword evidence="5" id="KW-1133">Transmembrane helix</keyword>
<feature type="coiled-coil region" evidence="4">
    <location>
        <begin position="160"/>
        <end position="187"/>
    </location>
</feature>
<dbReference type="InterPro" id="IPR011047">
    <property type="entry name" value="Quinoprotein_ADH-like_sf"/>
</dbReference>
<dbReference type="InterPro" id="IPR036322">
    <property type="entry name" value="WD40_repeat_dom_sf"/>
</dbReference>
<protein>
    <submittedName>
        <fullName evidence="6">Uncharacterized protein</fullName>
    </submittedName>
</protein>
<dbReference type="CDD" id="cd00200">
    <property type="entry name" value="WD40"/>
    <property type="match status" value="2"/>
</dbReference>
<dbReference type="InterPro" id="IPR019775">
    <property type="entry name" value="WD40_repeat_CS"/>
</dbReference>
<feature type="repeat" description="WD" evidence="3">
    <location>
        <begin position="477"/>
        <end position="518"/>
    </location>
</feature>
<dbReference type="PROSITE" id="PS50294">
    <property type="entry name" value="WD_REPEATS_REGION"/>
    <property type="match status" value="11"/>
</dbReference>
<feature type="repeat" description="WD" evidence="3">
    <location>
        <begin position="519"/>
        <end position="560"/>
    </location>
</feature>
<feature type="repeat" description="WD" evidence="3">
    <location>
        <begin position="834"/>
        <end position="867"/>
    </location>
</feature>
<evidence type="ECO:0000313" key="6">
    <source>
        <dbReference type="EMBL" id="PSB00976.1"/>
    </source>
</evidence>
<feature type="transmembrane region" description="Helical" evidence="5">
    <location>
        <begin position="206"/>
        <end position="224"/>
    </location>
</feature>
<evidence type="ECO:0000256" key="2">
    <source>
        <dbReference type="ARBA" id="ARBA00022737"/>
    </source>
</evidence>
<comment type="caution">
    <text evidence="6">The sequence shown here is derived from an EMBL/GenBank/DDBJ whole genome shotgun (WGS) entry which is preliminary data.</text>
</comment>
<dbReference type="InterPro" id="IPR015943">
    <property type="entry name" value="WD40/YVTN_repeat-like_dom_sf"/>
</dbReference>
<dbReference type="PRINTS" id="PR00320">
    <property type="entry name" value="GPROTEINBRPT"/>
</dbReference>
<dbReference type="EMBL" id="PVWJ01000142">
    <property type="protein sequence ID" value="PSB00976.1"/>
    <property type="molecule type" value="Genomic_DNA"/>
</dbReference>
<evidence type="ECO:0000256" key="4">
    <source>
        <dbReference type="SAM" id="Coils"/>
    </source>
</evidence>
<proteinExistence type="predicted"/>
<dbReference type="Gene3D" id="2.130.10.10">
    <property type="entry name" value="YVTN repeat-like/Quinoprotein amine dehydrogenase"/>
    <property type="match status" value="4"/>
</dbReference>
<evidence type="ECO:0000313" key="7">
    <source>
        <dbReference type="Proteomes" id="UP000238762"/>
    </source>
</evidence>
<dbReference type="Proteomes" id="UP000238762">
    <property type="component" value="Unassembled WGS sequence"/>
</dbReference>
<feature type="repeat" description="WD" evidence="3">
    <location>
        <begin position="666"/>
        <end position="697"/>
    </location>
</feature>
<feature type="repeat" description="WD" evidence="3">
    <location>
        <begin position="885"/>
        <end position="920"/>
    </location>
</feature>